<proteinExistence type="predicted"/>
<keyword evidence="4" id="KW-1185">Reference proteome</keyword>
<gene>
    <name evidence="3" type="ORF">HS088_TW04G00031</name>
</gene>
<feature type="compositionally biased region" description="Polar residues" evidence="1">
    <location>
        <begin position="308"/>
        <end position="327"/>
    </location>
</feature>
<feature type="compositionally biased region" description="Low complexity" evidence="1">
    <location>
        <begin position="191"/>
        <end position="201"/>
    </location>
</feature>
<feature type="region of interest" description="Disordered" evidence="1">
    <location>
        <begin position="1"/>
        <end position="383"/>
    </location>
</feature>
<dbReference type="EMBL" id="JAAARO010000004">
    <property type="protein sequence ID" value="KAF5748082.1"/>
    <property type="molecule type" value="Genomic_DNA"/>
</dbReference>
<evidence type="ECO:0000259" key="2">
    <source>
        <dbReference type="SMART" id="SM01054"/>
    </source>
</evidence>
<feature type="compositionally biased region" description="Basic and acidic residues" evidence="1">
    <location>
        <begin position="213"/>
        <end position="233"/>
    </location>
</feature>
<feature type="region of interest" description="Disordered" evidence="1">
    <location>
        <begin position="398"/>
        <end position="420"/>
    </location>
</feature>
<organism evidence="3 4">
    <name type="scientific">Tripterygium wilfordii</name>
    <name type="common">Thunder God vine</name>
    <dbReference type="NCBI Taxonomy" id="458696"/>
    <lineage>
        <taxon>Eukaryota</taxon>
        <taxon>Viridiplantae</taxon>
        <taxon>Streptophyta</taxon>
        <taxon>Embryophyta</taxon>
        <taxon>Tracheophyta</taxon>
        <taxon>Spermatophyta</taxon>
        <taxon>Magnoliopsida</taxon>
        <taxon>eudicotyledons</taxon>
        <taxon>Gunneridae</taxon>
        <taxon>Pentapetalae</taxon>
        <taxon>rosids</taxon>
        <taxon>fabids</taxon>
        <taxon>Celastrales</taxon>
        <taxon>Celastraceae</taxon>
        <taxon>Tripterygium</taxon>
    </lineage>
</organism>
<reference evidence="3 4" key="1">
    <citation type="journal article" date="2020" name="Nat. Commun.">
        <title>Genome of Tripterygium wilfordii and identification of cytochrome P450 involved in triptolide biosynthesis.</title>
        <authorList>
            <person name="Tu L."/>
            <person name="Su P."/>
            <person name="Zhang Z."/>
            <person name="Gao L."/>
            <person name="Wang J."/>
            <person name="Hu T."/>
            <person name="Zhou J."/>
            <person name="Zhang Y."/>
            <person name="Zhao Y."/>
            <person name="Liu Y."/>
            <person name="Song Y."/>
            <person name="Tong Y."/>
            <person name="Lu Y."/>
            <person name="Yang J."/>
            <person name="Xu C."/>
            <person name="Jia M."/>
            <person name="Peters R.J."/>
            <person name="Huang L."/>
            <person name="Gao W."/>
        </authorList>
    </citation>
    <scope>NUCLEOTIDE SEQUENCE [LARGE SCALE GENOMIC DNA]</scope>
    <source>
        <strain evidence="4">cv. XIE 37</strain>
        <tissue evidence="3">Leaf</tissue>
    </source>
</reference>
<accession>A0A7J7DNW9</accession>
<dbReference type="Pfam" id="PF07839">
    <property type="entry name" value="CaM_binding"/>
    <property type="match status" value="1"/>
</dbReference>
<dbReference type="InParanoid" id="A0A7J7DNW9"/>
<sequence length="456" mass="50251">MATTARESNTTHNKEKKIIFSPNSSHNSSHGHNSSSTTTTSSTRPSSMKDQNSPTINNGKSFPNYLKPTMSSRHESFKKKNNDQETTKPSLLRRRSFDRPQLVPSPSPSSRVQKALISPGPRERISRTLTVRSASFSSSKINASPKPIVDRISKTPKGTTKSMTMTPTTFSKNNFKKTSVHIPSKKEPLRKSASASSSKASTPPPETPNNNDQENKGEHEEVALVHGEDHNEEMANNVTEVVEVVPSELPNSGVDTEKLPLFNGDKEDEKKLDVIKSSEEQLTMSKIDQLPTQTHEEDGDGQCDQEETSNNTNLSLTSDETTKQLESSQEEYDDKSKEIDNPADNHDRPTKKERVDVENKLSEEGKEKVNDDGNKEIGGNGDDIGVVVIEEEVKLPNIVAPTKTPGGSNHGRKESSPAYNDVIEETASKLLEKRKNKVKALVGAFETVIDYESSSK</sequence>
<feature type="compositionally biased region" description="Polar residues" evidence="1">
    <location>
        <begin position="1"/>
        <end position="11"/>
    </location>
</feature>
<feature type="compositionally biased region" description="Acidic residues" evidence="1">
    <location>
        <begin position="297"/>
        <end position="307"/>
    </location>
</feature>
<protein>
    <submittedName>
        <fullName evidence="3">Endochitinase A-like</fullName>
    </submittedName>
</protein>
<feature type="compositionally biased region" description="Polar residues" evidence="1">
    <location>
        <begin position="280"/>
        <end position="293"/>
    </location>
</feature>
<feature type="compositionally biased region" description="Basic and acidic residues" evidence="1">
    <location>
        <begin position="334"/>
        <end position="375"/>
    </location>
</feature>
<dbReference type="Proteomes" id="UP000593562">
    <property type="component" value="Unassembled WGS sequence"/>
</dbReference>
<feature type="compositionally biased region" description="Low complexity" evidence="1">
    <location>
        <begin position="155"/>
        <end position="169"/>
    </location>
</feature>
<feature type="compositionally biased region" description="Low complexity" evidence="1">
    <location>
        <begin position="21"/>
        <end position="46"/>
    </location>
</feature>
<dbReference type="GO" id="GO:0005516">
    <property type="term" value="F:calmodulin binding"/>
    <property type="evidence" value="ECO:0007669"/>
    <property type="project" value="InterPro"/>
</dbReference>
<evidence type="ECO:0000313" key="3">
    <source>
        <dbReference type="EMBL" id="KAF5748082.1"/>
    </source>
</evidence>
<feature type="compositionally biased region" description="Basic and acidic residues" evidence="1">
    <location>
        <begin position="72"/>
        <end position="86"/>
    </location>
</feature>
<dbReference type="InterPro" id="IPR012417">
    <property type="entry name" value="CaM-bd_dom_pln"/>
</dbReference>
<dbReference type="PANTHER" id="PTHR33349">
    <property type="entry name" value="EMB|CAB62594.1"/>
    <property type="match status" value="1"/>
</dbReference>
<dbReference type="PANTHER" id="PTHR33349:SF20">
    <property type="entry name" value="CHROMO DOMAIN CEC-LIKE PROTEIN"/>
    <property type="match status" value="1"/>
</dbReference>
<feature type="compositionally biased region" description="Polar residues" evidence="1">
    <location>
        <begin position="48"/>
        <end position="61"/>
    </location>
</feature>
<evidence type="ECO:0000313" key="4">
    <source>
        <dbReference type="Proteomes" id="UP000593562"/>
    </source>
</evidence>
<feature type="domain" description="Calmodulin-binding" evidence="2">
    <location>
        <begin position="325"/>
        <end position="450"/>
    </location>
</feature>
<dbReference type="OrthoDB" id="1939646at2759"/>
<dbReference type="SMART" id="SM01054">
    <property type="entry name" value="CaM_binding"/>
    <property type="match status" value="1"/>
</dbReference>
<evidence type="ECO:0000256" key="1">
    <source>
        <dbReference type="SAM" id="MobiDB-lite"/>
    </source>
</evidence>
<comment type="caution">
    <text evidence="3">The sequence shown here is derived from an EMBL/GenBank/DDBJ whole genome shotgun (WGS) entry which is preliminary data.</text>
</comment>
<dbReference type="AlphaFoldDB" id="A0A7J7DNW9"/>
<feature type="compositionally biased region" description="Low complexity" evidence="1">
    <location>
        <begin position="133"/>
        <end position="144"/>
    </location>
</feature>
<name>A0A7J7DNW9_TRIWF</name>
<feature type="compositionally biased region" description="Basic and acidic residues" evidence="1">
    <location>
        <begin position="264"/>
        <end position="279"/>
    </location>
</feature>